<evidence type="ECO:0000256" key="3">
    <source>
        <dbReference type="ARBA" id="ARBA00023242"/>
    </source>
</evidence>
<dbReference type="KEGG" id="pco:PHACADRAFT_123606"/>
<feature type="domain" description="Rnh202 triple barrel" evidence="8">
    <location>
        <begin position="22"/>
        <end position="91"/>
    </location>
</feature>
<dbReference type="GeneID" id="18907975"/>
<dbReference type="Proteomes" id="UP000008370">
    <property type="component" value="Unassembled WGS sequence"/>
</dbReference>
<dbReference type="CDD" id="cd09270">
    <property type="entry name" value="RNase_H2-B"/>
    <property type="match status" value="1"/>
</dbReference>
<dbReference type="GO" id="GO:0006401">
    <property type="term" value="P:RNA catabolic process"/>
    <property type="evidence" value="ECO:0007669"/>
    <property type="project" value="TreeGrafter"/>
</dbReference>
<dbReference type="Gene3D" id="1.10.20.120">
    <property type="match status" value="1"/>
</dbReference>
<dbReference type="EMBL" id="JH930473">
    <property type="protein sequence ID" value="EKM54493.1"/>
    <property type="molecule type" value="Genomic_DNA"/>
</dbReference>
<accession>K5VSM1</accession>
<feature type="region of interest" description="Disordered" evidence="6">
    <location>
        <begin position="279"/>
        <end position="303"/>
    </location>
</feature>
<organism evidence="9 10">
    <name type="scientific">Phanerochaete carnosa (strain HHB-10118-sp)</name>
    <name type="common">White-rot fungus</name>
    <name type="synonym">Peniophora carnosa</name>
    <dbReference type="NCBI Taxonomy" id="650164"/>
    <lineage>
        <taxon>Eukaryota</taxon>
        <taxon>Fungi</taxon>
        <taxon>Dikarya</taxon>
        <taxon>Basidiomycota</taxon>
        <taxon>Agaricomycotina</taxon>
        <taxon>Agaricomycetes</taxon>
        <taxon>Polyporales</taxon>
        <taxon>Phanerochaetaceae</taxon>
        <taxon>Phanerochaete</taxon>
    </lineage>
</organism>
<dbReference type="Pfam" id="PF09468">
    <property type="entry name" value="RNase_H2-Ydr279"/>
    <property type="match status" value="1"/>
</dbReference>
<dbReference type="GO" id="GO:0005654">
    <property type="term" value="C:nucleoplasm"/>
    <property type="evidence" value="ECO:0007669"/>
    <property type="project" value="TreeGrafter"/>
</dbReference>
<dbReference type="OrthoDB" id="29098at2759"/>
<dbReference type="HOGENOM" id="CLU_058486_0_0_1"/>
<proteinExistence type="predicted"/>
<evidence type="ECO:0000259" key="7">
    <source>
        <dbReference type="Pfam" id="PF09468"/>
    </source>
</evidence>
<dbReference type="Gene3D" id="2.20.25.530">
    <property type="match status" value="1"/>
</dbReference>
<feature type="domain" description="Ribonuclease H2 subunit B wHTH" evidence="7">
    <location>
        <begin position="94"/>
        <end position="247"/>
    </location>
</feature>
<evidence type="ECO:0000256" key="6">
    <source>
        <dbReference type="SAM" id="MobiDB-lite"/>
    </source>
</evidence>
<evidence type="ECO:0000259" key="8">
    <source>
        <dbReference type="Pfam" id="PF17745"/>
    </source>
</evidence>
<keyword evidence="3" id="KW-0539">Nucleus</keyword>
<gene>
    <name evidence="9" type="ORF">PHACADRAFT_123606</name>
</gene>
<comment type="subcellular location">
    <subcellularLocation>
        <location evidence="1">Nucleus</location>
    </subcellularLocation>
</comment>
<evidence type="ECO:0000256" key="2">
    <source>
        <dbReference type="ARBA" id="ARBA00019062"/>
    </source>
</evidence>
<evidence type="ECO:0000256" key="5">
    <source>
        <dbReference type="ARBA" id="ARBA00033464"/>
    </source>
</evidence>
<dbReference type="PANTHER" id="PTHR13383:SF11">
    <property type="entry name" value="RIBONUCLEASE H2 SUBUNIT B"/>
    <property type="match status" value="1"/>
</dbReference>
<dbReference type="InterPro" id="IPR019024">
    <property type="entry name" value="RNase_H2_suB_wHTH"/>
</dbReference>
<dbReference type="GO" id="GO:0032299">
    <property type="term" value="C:ribonuclease H2 complex"/>
    <property type="evidence" value="ECO:0007669"/>
    <property type="project" value="InterPro"/>
</dbReference>
<dbReference type="PANTHER" id="PTHR13383">
    <property type="entry name" value="RIBONUCLEASE H2 SUBUNIT B"/>
    <property type="match status" value="1"/>
</dbReference>
<reference evidence="9 10" key="1">
    <citation type="journal article" date="2012" name="BMC Genomics">
        <title>Comparative genomics of the white-rot fungi, Phanerochaete carnosa and P. chrysosporium, to elucidate the genetic basis of the distinct wood types they colonize.</title>
        <authorList>
            <person name="Suzuki H."/>
            <person name="MacDonald J."/>
            <person name="Syed K."/>
            <person name="Salamov A."/>
            <person name="Hori C."/>
            <person name="Aerts A."/>
            <person name="Henrissat B."/>
            <person name="Wiebenga A."/>
            <person name="vanKuyk P.A."/>
            <person name="Barry K."/>
            <person name="Lindquist E."/>
            <person name="LaButti K."/>
            <person name="Lapidus A."/>
            <person name="Lucas S."/>
            <person name="Coutinho P."/>
            <person name="Gong Y."/>
            <person name="Samejima M."/>
            <person name="Mahadevan R."/>
            <person name="Abou-Zaid M."/>
            <person name="de Vries R.P."/>
            <person name="Igarashi K."/>
            <person name="Yadav J.S."/>
            <person name="Grigoriev I.V."/>
            <person name="Master E.R."/>
        </authorList>
    </citation>
    <scope>NUCLEOTIDE SEQUENCE [LARGE SCALE GENOMIC DNA]</scope>
    <source>
        <strain evidence="9 10">HHB-10118-sp</strain>
    </source>
</reference>
<name>K5VSM1_PHACS</name>
<dbReference type="FunCoup" id="K5VSM1">
    <property type="interactions" value="53"/>
</dbReference>
<evidence type="ECO:0000256" key="4">
    <source>
        <dbReference type="ARBA" id="ARBA00024778"/>
    </source>
</evidence>
<dbReference type="STRING" id="650164.K5VSM1"/>
<protein>
    <recommendedName>
        <fullName evidence="2">Ribonuclease H2 subunit B</fullName>
    </recommendedName>
    <alternativeName>
        <fullName evidence="5">Ribonuclease HI subunit B</fullName>
    </alternativeName>
</protein>
<dbReference type="InterPro" id="IPR040456">
    <property type="entry name" value="RNase_H2_suB"/>
</dbReference>
<dbReference type="InterPro" id="IPR041195">
    <property type="entry name" value="Rnh202_N"/>
</dbReference>
<evidence type="ECO:0000313" key="9">
    <source>
        <dbReference type="EMBL" id="EKM54493.1"/>
    </source>
</evidence>
<keyword evidence="10" id="KW-1185">Reference proteome</keyword>
<dbReference type="InParanoid" id="K5VSM1"/>
<dbReference type="Pfam" id="PF17745">
    <property type="entry name" value="Ydr279_N"/>
    <property type="match status" value="1"/>
</dbReference>
<dbReference type="AlphaFoldDB" id="K5VSM1"/>
<dbReference type="RefSeq" id="XP_007397185.1">
    <property type="nucleotide sequence ID" value="XM_007397123.1"/>
</dbReference>
<evidence type="ECO:0000313" key="10">
    <source>
        <dbReference type="Proteomes" id="UP000008370"/>
    </source>
</evidence>
<sequence>MTSHIGILPTDVFDALVAKLTEAGTHQNLRFLRLPHPRTGVPSLFLPYAKPDGRTSIMEVQTVAPPNERSWFLSEGQVVQNGELLIMTPVDPAFLLIPILHVLSSPNGHAGTFRPVDDMFEDAVEKLLQSAPSSTEHLCKEDLLRFLSLDCARNAMARTCEKKQITEELTVYRYSPDVVVENLRKKVMRLNSQPMFEASKTLTRALARDGLMDDGKDGILEGKLMGRLRAACDLVSQYVPDHLQKRLLASYDFTTLEEHIKSLNDEAAALAAAEMGKMEIKESKSSATEKTNGKKRKTASTGVEKLKKVNTKGMAKLSTFFQPKAL</sequence>
<evidence type="ECO:0000256" key="1">
    <source>
        <dbReference type="ARBA" id="ARBA00004123"/>
    </source>
</evidence>
<comment type="function">
    <text evidence="4">Non catalytic subunit of RNase H2, an endonuclease that specifically degrades the RNA of RNA:DNA hybrids. Participates in DNA replication, possibly by mediating the removal of lagging-strand Okazaki fragment RNA primers during DNA replication. Mediates the excision of single ribonucleotides from DNA:RNA duplexes.</text>
</comment>